<gene>
    <name evidence="2" type="ORF">SEMRO_2814_G337700.1</name>
</gene>
<accession>A0A9N8HWV9</accession>
<evidence type="ECO:0000313" key="3">
    <source>
        <dbReference type="Proteomes" id="UP001153069"/>
    </source>
</evidence>
<comment type="caution">
    <text evidence="2">The sequence shown here is derived from an EMBL/GenBank/DDBJ whole genome shotgun (WGS) entry which is preliminary data.</text>
</comment>
<protein>
    <submittedName>
        <fullName evidence="2">Uncharacterized protein</fullName>
    </submittedName>
</protein>
<dbReference type="AlphaFoldDB" id="A0A9N8HWV9"/>
<evidence type="ECO:0000313" key="2">
    <source>
        <dbReference type="EMBL" id="CAB9530273.1"/>
    </source>
</evidence>
<dbReference type="OrthoDB" id="46155at2759"/>
<proteinExistence type="predicted"/>
<reference evidence="2" key="1">
    <citation type="submission" date="2020-06" db="EMBL/GenBank/DDBJ databases">
        <authorList>
            <consortium name="Plant Systems Biology data submission"/>
        </authorList>
    </citation>
    <scope>NUCLEOTIDE SEQUENCE</scope>
    <source>
        <strain evidence="2">D6</strain>
    </source>
</reference>
<organism evidence="2 3">
    <name type="scientific">Seminavis robusta</name>
    <dbReference type="NCBI Taxonomy" id="568900"/>
    <lineage>
        <taxon>Eukaryota</taxon>
        <taxon>Sar</taxon>
        <taxon>Stramenopiles</taxon>
        <taxon>Ochrophyta</taxon>
        <taxon>Bacillariophyta</taxon>
        <taxon>Bacillariophyceae</taxon>
        <taxon>Bacillariophycidae</taxon>
        <taxon>Naviculales</taxon>
        <taxon>Naviculaceae</taxon>
        <taxon>Seminavis</taxon>
    </lineage>
</organism>
<name>A0A9N8HWV9_9STRA</name>
<evidence type="ECO:0000256" key="1">
    <source>
        <dbReference type="SAM" id="MobiDB-lite"/>
    </source>
</evidence>
<dbReference type="Proteomes" id="UP001153069">
    <property type="component" value="Unassembled WGS sequence"/>
</dbReference>
<sequence length="137" mass="15069">MGDTILTGSRNPNTNQLWEIDLESPQPQEHANFMATTPTATPADLVAFAHAALFSPVPSTLQKALQKGYITSFPGLTSDTFAKYTPHSLATAKGHMDQQRQGIKSTKTEAAPLPLLLEPDNDDLFPEHEEQRDIKQQ</sequence>
<dbReference type="EMBL" id="CAICTM010002812">
    <property type="protein sequence ID" value="CAB9530273.1"/>
    <property type="molecule type" value="Genomic_DNA"/>
</dbReference>
<keyword evidence="3" id="KW-1185">Reference proteome</keyword>
<feature type="region of interest" description="Disordered" evidence="1">
    <location>
        <begin position="91"/>
        <end position="137"/>
    </location>
</feature>
<feature type="compositionally biased region" description="Basic and acidic residues" evidence="1">
    <location>
        <begin position="125"/>
        <end position="137"/>
    </location>
</feature>